<evidence type="ECO:0000256" key="2">
    <source>
        <dbReference type="ARBA" id="ARBA00008806"/>
    </source>
</evidence>
<keyword evidence="6" id="KW-0472">Membrane</keyword>
<evidence type="ECO:0000256" key="5">
    <source>
        <dbReference type="ARBA" id="ARBA00022989"/>
    </source>
</evidence>
<dbReference type="eggNOG" id="COG3505">
    <property type="taxonomic scope" value="Bacteria"/>
</dbReference>
<keyword evidence="4" id="KW-0812">Transmembrane</keyword>
<keyword evidence="5" id="KW-1133">Transmembrane helix</keyword>
<dbReference type="PANTHER" id="PTHR37937:SF1">
    <property type="entry name" value="CONJUGATIVE TRANSFER: DNA TRANSPORT"/>
    <property type="match status" value="1"/>
</dbReference>
<evidence type="ECO:0000256" key="3">
    <source>
        <dbReference type="ARBA" id="ARBA00022475"/>
    </source>
</evidence>
<dbReference type="InterPro" id="IPR051539">
    <property type="entry name" value="T4SS-coupling_protein"/>
</dbReference>
<dbReference type="Proteomes" id="UP000001353">
    <property type="component" value="Chromosome"/>
</dbReference>
<dbReference type="EMBL" id="CP002623">
    <property type="protein sequence ID" value="AEI93075.1"/>
    <property type="molecule type" value="Genomic_DNA"/>
</dbReference>
<evidence type="ECO:0000256" key="1">
    <source>
        <dbReference type="ARBA" id="ARBA00004651"/>
    </source>
</evidence>
<comment type="subcellular location">
    <subcellularLocation>
        <location evidence="1">Cell membrane</location>
        <topology evidence="1">Multi-pass membrane protein</topology>
    </subcellularLocation>
</comment>
<accession>F7ZB82</accession>
<comment type="similarity">
    <text evidence="2">Belongs to the VirD4/TraG family.</text>
</comment>
<dbReference type="PANTHER" id="PTHR37937">
    <property type="entry name" value="CONJUGATIVE TRANSFER: DNA TRANSPORT"/>
    <property type="match status" value="1"/>
</dbReference>
<organism evidence="7 8">
    <name type="scientific">Roseobacter litoralis (strain ATCC 49566 / DSM 6996 / JCM 21268 / NBRC 15278 / OCh 149)</name>
    <dbReference type="NCBI Taxonomy" id="391595"/>
    <lineage>
        <taxon>Bacteria</taxon>
        <taxon>Pseudomonadati</taxon>
        <taxon>Pseudomonadota</taxon>
        <taxon>Alphaproteobacteria</taxon>
        <taxon>Rhodobacterales</taxon>
        <taxon>Roseobacteraceae</taxon>
        <taxon>Roseobacter</taxon>
    </lineage>
</organism>
<dbReference type="HOGENOM" id="CLU_500410_0_0_5"/>
<dbReference type="SUPFAM" id="SSF52540">
    <property type="entry name" value="P-loop containing nucleoside triphosphate hydrolases"/>
    <property type="match status" value="1"/>
</dbReference>
<dbReference type="Gene3D" id="3.40.50.300">
    <property type="entry name" value="P-loop containing nucleotide triphosphate hydrolases"/>
    <property type="match status" value="1"/>
</dbReference>
<keyword evidence="3" id="KW-1003">Cell membrane</keyword>
<evidence type="ECO:0000256" key="4">
    <source>
        <dbReference type="ARBA" id="ARBA00022692"/>
    </source>
</evidence>
<reference evidence="7 8" key="1">
    <citation type="journal article" date="2011" name="BMC Genomics">
        <title>Comparative genome analysis and genome-guided physiological analysis of Roseobacter litoralis.</title>
        <authorList>
            <person name="Kalhoefer D."/>
            <person name="Thole S."/>
            <person name="Voget S."/>
            <person name="Lehmann R."/>
            <person name="Liesegang H."/>
            <person name="Wollher A."/>
            <person name="Daniel R."/>
            <person name="Simon M."/>
            <person name="Brinkhoff T."/>
        </authorList>
    </citation>
    <scope>NUCLEOTIDE SEQUENCE [LARGE SCALE GENOMIC DNA]</scope>
    <source>
        <strain evidence="8">ATCC 49566 / DSM 6996 / JCM 21268 / NBRC 15278 / OCh 149</strain>
    </source>
</reference>
<keyword evidence="8" id="KW-1185">Reference proteome</keyword>
<dbReference type="GO" id="GO:0005886">
    <property type="term" value="C:plasma membrane"/>
    <property type="evidence" value="ECO:0007669"/>
    <property type="project" value="UniProtKB-SubCell"/>
</dbReference>
<name>F7ZB82_ROSLO</name>
<dbReference type="AlphaFoldDB" id="F7ZB82"/>
<gene>
    <name evidence="7" type="ordered locus">RLO149_c010680</name>
</gene>
<proteinExistence type="inferred from homology"/>
<evidence type="ECO:0000256" key="6">
    <source>
        <dbReference type="ARBA" id="ARBA00023136"/>
    </source>
</evidence>
<evidence type="ECO:0000313" key="7">
    <source>
        <dbReference type="EMBL" id="AEI93075.1"/>
    </source>
</evidence>
<sequence length="525" mass="58233">MRRKAGLNRSNGAFVGIDEAGRVCRSDQQSAILLCGGARSGKGNLITRWLVDGAIGDKNGSHNIINMDWKGQDSPIASLQVTQGGRIYTFNPRRKRDQPSHHINPLSHLMASSPTLVADALLSSASWIPYTDPKAAYFEGMAQKLNAAVSISLVRKNGNVTLPEIADKVAGLGTATEEWLDMEYEISIQPEPEIREIATDLRKLREGNSDAGGFAGIKNEIARSYTCLMDSQMRDALSPPFDFCFSDLTRENSPPAMVSIMEDLEYAEVSGPVIRALYTCALVFKRRAPTARPQFWCLNEIGNIGAWPLAETLATISAGFGIRTAYVVQSTRQLENLKRGASEVIPNSCGTAIYMGTRSTQQAALISRQLGKITLSFDDITTQTRARAAKSKAMLDMVLHYADPINAAMTAAHQDQLINHQQKMARELRSVDEVINEKNDRAYVFMPGVLERPFYAQIPKYWTCRDLAGKYLGDPFHAKPGTVEIATWLGQRHRKIITEPVPPQYADWPQYRDSGQWSYVKGYRP</sequence>
<dbReference type="KEGG" id="rli:RLO149_c010680"/>
<dbReference type="InterPro" id="IPR003688">
    <property type="entry name" value="TraG/VirD4"/>
</dbReference>
<dbReference type="Pfam" id="PF02534">
    <property type="entry name" value="T4SS-DNA_transf"/>
    <property type="match status" value="1"/>
</dbReference>
<evidence type="ECO:0000313" key="8">
    <source>
        <dbReference type="Proteomes" id="UP000001353"/>
    </source>
</evidence>
<dbReference type="STRING" id="391595.RLO149_c010680"/>
<protein>
    <submittedName>
        <fullName evidence="7">TraG/TraD-like protein</fullName>
    </submittedName>
</protein>
<dbReference type="InterPro" id="IPR027417">
    <property type="entry name" value="P-loop_NTPase"/>
</dbReference>